<protein>
    <recommendedName>
        <fullName evidence="3">DUF3558 domain-containing protein</fullName>
    </recommendedName>
</protein>
<reference evidence="1 2" key="1">
    <citation type="submission" date="2019-06" db="EMBL/GenBank/DDBJ databases">
        <title>Whole genome shotgun sequence of Pseudonocardia hydrocarbonoxydans NBRC 14498.</title>
        <authorList>
            <person name="Hosoyama A."/>
            <person name="Uohara A."/>
            <person name="Ohji S."/>
            <person name="Ichikawa N."/>
        </authorList>
    </citation>
    <scope>NUCLEOTIDE SEQUENCE [LARGE SCALE GENOMIC DNA]</scope>
    <source>
        <strain evidence="1 2">NBRC 14498</strain>
    </source>
</reference>
<dbReference type="OrthoDB" id="5184069at2"/>
<gene>
    <name evidence="1" type="ORF">PHY01_07940</name>
</gene>
<organism evidence="1 2">
    <name type="scientific">Pseudonocardia hydrocarbonoxydans</name>
    <dbReference type="NCBI Taxonomy" id="76726"/>
    <lineage>
        <taxon>Bacteria</taxon>
        <taxon>Bacillati</taxon>
        <taxon>Actinomycetota</taxon>
        <taxon>Actinomycetes</taxon>
        <taxon>Pseudonocardiales</taxon>
        <taxon>Pseudonocardiaceae</taxon>
        <taxon>Pseudonocardia</taxon>
    </lineage>
</organism>
<sequence>MHAASGYGCGVRRVLVVLVGVALCGALVACVRESAGVPGAVADPGPATTVERPPRPRDAAIADLDPCLLLTETQRADLQLDGEPGVNVGRSALFQGPEPTCNIRSYEPRAVAVGVSLPYDGLGIDAFAPARVDSRVTPLTIEGFPGVQAVPARLDDFCSVAVDLGPGAALSIQYADGGRVPAVPQPELCAGAVEVARAAMRTLVKLA</sequence>
<comment type="caution">
    <text evidence="1">The sequence shown here is derived from an EMBL/GenBank/DDBJ whole genome shotgun (WGS) entry which is preliminary data.</text>
</comment>
<dbReference type="Pfam" id="PF12079">
    <property type="entry name" value="DUF3558"/>
    <property type="match status" value="1"/>
</dbReference>
<name>A0A4Y3WJU0_9PSEU</name>
<dbReference type="InterPro" id="IPR024520">
    <property type="entry name" value="DUF3558"/>
</dbReference>
<evidence type="ECO:0000313" key="1">
    <source>
        <dbReference type="EMBL" id="GEC18511.1"/>
    </source>
</evidence>
<keyword evidence="2" id="KW-1185">Reference proteome</keyword>
<accession>A0A4Y3WJU0</accession>
<proteinExistence type="predicted"/>
<dbReference type="EMBL" id="BJNG01000006">
    <property type="protein sequence ID" value="GEC18511.1"/>
    <property type="molecule type" value="Genomic_DNA"/>
</dbReference>
<evidence type="ECO:0008006" key="3">
    <source>
        <dbReference type="Google" id="ProtNLM"/>
    </source>
</evidence>
<dbReference type="AlphaFoldDB" id="A0A4Y3WJU0"/>
<dbReference type="Proteomes" id="UP000320338">
    <property type="component" value="Unassembled WGS sequence"/>
</dbReference>
<evidence type="ECO:0000313" key="2">
    <source>
        <dbReference type="Proteomes" id="UP000320338"/>
    </source>
</evidence>